<proteinExistence type="inferred from homology"/>
<evidence type="ECO:0000256" key="3">
    <source>
        <dbReference type="ARBA" id="ARBA00022980"/>
    </source>
</evidence>
<feature type="region of interest" description="Disordered" evidence="6">
    <location>
        <begin position="195"/>
        <end position="228"/>
    </location>
</feature>
<dbReference type="RefSeq" id="WP_168609637.1">
    <property type="nucleotide sequence ID" value="NZ_JAAZQD010000004.1"/>
</dbReference>
<dbReference type="InterPro" id="IPR001021">
    <property type="entry name" value="Ribosomal_bL25_long"/>
</dbReference>
<dbReference type="GO" id="GO:0022625">
    <property type="term" value="C:cytosolic large ribosomal subunit"/>
    <property type="evidence" value="ECO:0007669"/>
    <property type="project" value="TreeGrafter"/>
</dbReference>
<dbReference type="NCBIfam" id="TIGR00731">
    <property type="entry name" value="bL25_bact_ctc"/>
    <property type="match status" value="1"/>
</dbReference>
<evidence type="ECO:0000256" key="4">
    <source>
        <dbReference type="ARBA" id="ARBA00023274"/>
    </source>
</evidence>
<dbReference type="PANTHER" id="PTHR33284:SF1">
    <property type="entry name" value="RIBOSOMAL PROTEIN L25_GLN-TRNA SYNTHETASE, ANTI-CODON-BINDING DOMAIN-CONTAINING PROTEIN"/>
    <property type="match status" value="1"/>
</dbReference>
<feature type="compositionally biased region" description="Basic and acidic residues" evidence="6">
    <location>
        <begin position="7"/>
        <end position="18"/>
    </location>
</feature>
<evidence type="ECO:0000313" key="10">
    <source>
        <dbReference type="Proteomes" id="UP000541636"/>
    </source>
</evidence>
<dbReference type="GO" id="GO:0008097">
    <property type="term" value="F:5S rRNA binding"/>
    <property type="evidence" value="ECO:0007669"/>
    <property type="project" value="InterPro"/>
</dbReference>
<feature type="domain" description="Large ribosomal subunit protein bL25 L25" evidence="7">
    <location>
        <begin position="8"/>
        <end position="94"/>
    </location>
</feature>
<sequence>MATIHEVNAEVRSDEGKGASRRLRHAGMVPAIVYGGDKPPQSIQIEHRIVMALAKNEWFFSSVLDLNVGGKTEKVLLRDWQKHPYKLQMMHMDFQRVRAGEKLHTAIPLHFLNQEKSPAGKTSGVVVSHNFTEVEVACLPKDLPEYIEVDLSNIDQGDIIHLSELNLPEGVEIPELRHGPEHDLPVVTVHAVKVEVEPTEGEEGEEAAAAPSAAAEGSSAEGDAGEDK</sequence>
<evidence type="ECO:0000259" key="7">
    <source>
        <dbReference type="Pfam" id="PF01386"/>
    </source>
</evidence>
<evidence type="ECO:0000259" key="8">
    <source>
        <dbReference type="Pfam" id="PF14693"/>
    </source>
</evidence>
<dbReference type="InterPro" id="IPR020056">
    <property type="entry name" value="Rbsml_bL25/Gln-tRNA_synth_N"/>
</dbReference>
<comment type="function">
    <text evidence="5">This is one of the proteins that binds to the 5S RNA in the ribosome where it forms part of the central protuberance.</text>
</comment>
<dbReference type="InterPro" id="IPR037121">
    <property type="entry name" value="Ribosomal_bL25_C"/>
</dbReference>
<comment type="similarity">
    <text evidence="5">Belongs to the bacterial ribosomal protein bL25 family. CTC subfamily.</text>
</comment>
<dbReference type="HAMAP" id="MF_01336">
    <property type="entry name" value="Ribosomal_bL25"/>
    <property type="match status" value="1"/>
</dbReference>
<name>A0A846ZQP1_9GAMM</name>
<dbReference type="Gene3D" id="2.170.120.20">
    <property type="entry name" value="Ribosomal protein L25, beta domain"/>
    <property type="match status" value="1"/>
</dbReference>
<evidence type="ECO:0000313" key="9">
    <source>
        <dbReference type="EMBL" id="NKZ39743.1"/>
    </source>
</evidence>
<keyword evidence="2 5" id="KW-0694">RNA-binding</keyword>
<dbReference type="GO" id="GO:0006412">
    <property type="term" value="P:translation"/>
    <property type="evidence" value="ECO:0007669"/>
    <property type="project" value="UniProtKB-UniRule"/>
</dbReference>
<dbReference type="HAMAP" id="MF_01334">
    <property type="entry name" value="Ribosomal_bL25_CTC"/>
    <property type="match status" value="1"/>
</dbReference>
<reference evidence="9 10" key="1">
    <citation type="journal article" date="2017" name="Int. J. Syst. Evol. Microbiol.">
        <title>Oleiagrimonas citrea sp. nov., a marine bacterium isolated from tidal flat sediment and emended description of the genus Oleiagrimonas Fang et al. 2015 and Oleiagrimonas soli.</title>
        <authorList>
            <person name="Yang S.H."/>
            <person name="Seo H.S."/>
            <person name="Seong C.N."/>
            <person name="Kwon K.K."/>
        </authorList>
    </citation>
    <scope>NUCLEOTIDE SEQUENCE [LARGE SCALE GENOMIC DNA]</scope>
    <source>
        <strain evidence="9 10">MEBiC09124</strain>
    </source>
</reference>
<dbReference type="AlphaFoldDB" id="A0A846ZQP1"/>
<comment type="subunit">
    <text evidence="5">Part of the 50S ribosomal subunit; part of the 5S rRNA/L5/L18/L25 subcomplex. Contacts the 5S rRNA. Binds to the 5S rRNA independently of L5 and L18.</text>
</comment>
<dbReference type="NCBIfam" id="NF004612">
    <property type="entry name" value="PRK05943.1"/>
    <property type="match status" value="1"/>
</dbReference>
<keyword evidence="10" id="KW-1185">Reference proteome</keyword>
<evidence type="ECO:0000256" key="6">
    <source>
        <dbReference type="SAM" id="MobiDB-lite"/>
    </source>
</evidence>
<feature type="region of interest" description="Disordered" evidence="6">
    <location>
        <begin position="1"/>
        <end position="20"/>
    </location>
</feature>
<dbReference type="FunFam" id="2.40.240.10:FF:000002">
    <property type="entry name" value="50S ribosomal protein L25"/>
    <property type="match status" value="1"/>
</dbReference>
<dbReference type="InterPro" id="IPR011035">
    <property type="entry name" value="Ribosomal_bL25/Gln-tRNA_synth"/>
</dbReference>
<dbReference type="InterPro" id="IPR020930">
    <property type="entry name" value="Ribosomal_uL5_bac-type"/>
</dbReference>
<dbReference type="NCBIfam" id="NF004128">
    <property type="entry name" value="PRK05618.1-2"/>
    <property type="match status" value="1"/>
</dbReference>
<dbReference type="Pfam" id="PF14693">
    <property type="entry name" value="Ribosomal_TL5_C"/>
    <property type="match status" value="1"/>
</dbReference>
<feature type="compositionally biased region" description="Low complexity" evidence="6">
    <location>
        <begin position="207"/>
        <end position="222"/>
    </location>
</feature>
<evidence type="ECO:0000256" key="5">
    <source>
        <dbReference type="HAMAP-Rule" id="MF_01334"/>
    </source>
</evidence>
<dbReference type="PANTHER" id="PTHR33284">
    <property type="entry name" value="RIBOSOMAL PROTEIN L25/GLN-TRNA SYNTHETASE, ANTI-CODON-BINDING DOMAIN-CONTAINING PROTEIN"/>
    <property type="match status" value="1"/>
</dbReference>
<keyword evidence="1 5" id="KW-0699">rRNA-binding</keyword>
<comment type="caution">
    <text evidence="9">The sequence shown here is derived from an EMBL/GenBank/DDBJ whole genome shotgun (WGS) entry which is preliminary data.</text>
</comment>
<dbReference type="NCBIfam" id="NF004130">
    <property type="entry name" value="PRK05618.1-5"/>
    <property type="match status" value="1"/>
</dbReference>
<gene>
    <name evidence="5" type="primary">rplY</name>
    <name evidence="5" type="synonym">ctc</name>
    <name evidence="9" type="ORF">HF690_12360</name>
</gene>
<dbReference type="EMBL" id="JAAZQD010000004">
    <property type="protein sequence ID" value="NKZ39743.1"/>
    <property type="molecule type" value="Genomic_DNA"/>
</dbReference>
<keyword evidence="3 5" id="KW-0689">Ribosomal protein</keyword>
<dbReference type="InterPro" id="IPR020055">
    <property type="entry name" value="Ribosomal_bL25_short"/>
</dbReference>
<protein>
    <recommendedName>
        <fullName evidence="5">Large ribosomal subunit protein bL25</fullName>
    </recommendedName>
    <alternativeName>
        <fullName evidence="5">General stress protein CTC</fullName>
    </alternativeName>
</protein>
<evidence type="ECO:0000256" key="1">
    <source>
        <dbReference type="ARBA" id="ARBA00022730"/>
    </source>
</evidence>
<dbReference type="SUPFAM" id="SSF50715">
    <property type="entry name" value="Ribosomal protein L25-like"/>
    <property type="match status" value="1"/>
</dbReference>
<keyword evidence="4 5" id="KW-0687">Ribonucleoprotein</keyword>
<dbReference type="Proteomes" id="UP000541636">
    <property type="component" value="Unassembled WGS sequence"/>
</dbReference>
<feature type="domain" description="Large ribosomal subunit protein bL25 beta" evidence="8">
    <location>
        <begin position="102"/>
        <end position="191"/>
    </location>
</feature>
<dbReference type="InterPro" id="IPR020057">
    <property type="entry name" value="Ribosomal_bL25_b-dom"/>
</dbReference>
<dbReference type="InterPro" id="IPR029751">
    <property type="entry name" value="Ribosomal_L25_dom"/>
</dbReference>
<evidence type="ECO:0000256" key="2">
    <source>
        <dbReference type="ARBA" id="ARBA00022884"/>
    </source>
</evidence>
<dbReference type="CDD" id="cd00495">
    <property type="entry name" value="Ribosomal_L25_TL5_CTC"/>
    <property type="match status" value="1"/>
</dbReference>
<dbReference type="GO" id="GO:0003735">
    <property type="term" value="F:structural constituent of ribosome"/>
    <property type="evidence" value="ECO:0007669"/>
    <property type="project" value="InterPro"/>
</dbReference>
<dbReference type="Pfam" id="PF01386">
    <property type="entry name" value="Ribosomal_L25p"/>
    <property type="match status" value="1"/>
</dbReference>
<dbReference type="Gene3D" id="2.40.240.10">
    <property type="entry name" value="Ribosomal Protein L25, Chain P"/>
    <property type="match status" value="1"/>
</dbReference>
<organism evidence="9 10">
    <name type="scientific">Oleiagrimonas citrea</name>
    <dbReference type="NCBI Taxonomy" id="1665687"/>
    <lineage>
        <taxon>Bacteria</taxon>
        <taxon>Pseudomonadati</taxon>
        <taxon>Pseudomonadota</taxon>
        <taxon>Gammaproteobacteria</taxon>
        <taxon>Lysobacterales</taxon>
        <taxon>Rhodanobacteraceae</taxon>
        <taxon>Oleiagrimonas</taxon>
    </lineage>
</organism>
<accession>A0A846ZQP1</accession>
<feature type="compositionally biased region" description="Acidic residues" evidence="6">
    <location>
        <begin position="197"/>
        <end position="206"/>
    </location>
</feature>